<comment type="cofactor">
    <cofactor evidence="1">
        <name>FMN</name>
        <dbReference type="ChEBI" id="CHEBI:58210"/>
    </cofactor>
</comment>
<proteinExistence type="inferred from homology"/>
<dbReference type="CDD" id="cd02801">
    <property type="entry name" value="DUS_like_FMN"/>
    <property type="match status" value="1"/>
</dbReference>
<keyword evidence="9" id="KW-0560">Oxidoreductase</keyword>
<dbReference type="PROSITE" id="PS01136">
    <property type="entry name" value="UPF0034"/>
    <property type="match status" value="1"/>
</dbReference>
<evidence type="ECO:0000256" key="2">
    <source>
        <dbReference type="ARBA" id="ARBA00002790"/>
    </source>
</evidence>
<evidence type="ECO:0000256" key="8">
    <source>
        <dbReference type="ARBA" id="ARBA00022884"/>
    </source>
</evidence>
<protein>
    <recommendedName>
        <fullName evidence="12">DUS-like FMN-binding domain-containing protein</fullName>
    </recommendedName>
</protein>
<evidence type="ECO:0000313" key="13">
    <source>
        <dbReference type="EMBL" id="SVA50066.1"/>
    </source>
</evidence>
<evidence type="ECO:0000256" key="11">
    <source>
        <dbReference type="ARBA" id="ARBA00048802"/>
    </source>
</evidence>
<evidence type="ECO:0000256" key="4">
    <source>
        <dbReference type="ARBA" id="ARBA00022630"/>
    </source>
</evidence>
<reference evidence="13" key="1">
    <citation type="submission" date="2018-05" db="EMBL/GenBank/DDBJ databases">
        <authorList>
            <person name="Lanie J.A."/>
            <person name="Ng W.-L."/>
            <person name="Kazmierczak K.M."/>
            <person name="Andrzejewski T.M."/>
            <person name="Davidsen T.M."/>
            <person name="Wayne K.J."/>
            <person name="Tettelin H."/>
            <person name="Glass J.I."/>
            <person name="Rusch D."/>
            <person name="Podicherti R."/>
            <person name="Tsui H.-C.T."/>
            <person name="Winkler M.E."/>
        </authorList>
    </citation>
    <scope>NUCLEOTIDE SEQUENCE</scope>
</reference>
<dbReference type="PANTHER" id="PTHR45846">
    <property type="entry name" value="TRNA-DIHYDROURIDINE(47) SYNTHASE [NAD(P)(+)]-LIKE"/>
    <property type="match status" value="1"/>
</dbReference>
<organism evidence="13">
    <name type="scientific">marine metagenome</name>
    <dbReference type="NCBI Taxonomy" id="408172"/>
    <lineage>
        <taxon>unclassified sequences</taxon>
        <taxon>metagenomes</taxon>
        <taxon>ecological metagenomes</taxon>
    </lineage>
</organism>
<dbReference type="Gene3D" id="3.20.20.70">
    <property type="entry name" value="Aldolase class I"/>
    <property type="match status" value="1"/>
</dbReference>
<evidence type="ECO:0000256" key="1">
    <source>
        <dbReference type="ARBA" id="ARBA00001917"/>
    </source>
</evidence>
<comment type="function">
    <text evidence="2">Catalyzes the synthesis of 5,6-dihydrouridine (D), a modified base found in the D-loop of most tRNAs, via the reduction of the C5-C6 double bond in target uridines.</text>
</comment>
<dbReference type="GO" id="GO:0050660">
    <property type="term" value="F:flavin adenine dinucleotide binding"/>
    <property type="evidence" value="ECO:0007669"/>
    <property type="project" value="InterPro"/>
</dbReference>
<dbReference type="InterPro" id="IPR032887">
    <property type="entry name" value="DusB"/>
</dbReference>
<keyword evidence="6" id="KW-0819">tRNA processing</keyword>
<dbReference type="InterPro" id="IPR018517">
    <property type="entry name" value="tRNA_hU_synthase_CS"/>
</dbReference>
<accession>A0A381WC01</accession>
<evidence type="ECO:0000256" key="7">
    <source>
        <dbReference type="ARBA" id="ARBA00022857"/>
    </source>
</evidence>
<dbReference type="Gene3D" id="1.10.1200.80">
    <property type="entry name" value="Putative flavin oxidoreducatase, domain 2"/>
    <property type="match status" value="1"/>
</dbReference>
<dbReference type="AlphaFoldDB" id="A0A381WC01"/>
<evidence type="ECO:0000256" key="6">
    <source>
        <dbReference type="ARBA" id="ARBA00022694"/>
    </source>
</evidence>
<dbReference type="PIRSF" id="PIRSF006621">
    <property type="entry name" value="Dus"/>
    <property type="match status" value="1"/>
</dbReference>
<feature type="domain" description="DUS-like FMN-binding" evidence="12">
    <location>
        <begin position="21"/>
        <end position="320"/>
    </location>
</feature>
<dbReference type="InterPro" id="IPR001269">
    <property type="entry name" value="DUS_fam"/>
</dbReference>
<sequence length="336" mass="36702">MKPQMPNLRIGSIVLTSRVLAAPMAGVSDRPYRRIARSYGAALAVSEMVSSNSSLRHTRLSQRRVDHHDEPGPISVQLLGADPGEMADAARFNVDRGADIIDINMGCPAKKVCNRMVGSALLLDETLVGQILESVVKAVDVPVTLKLRTGWDPQHRNGTQIARIAEAAGIQALAVHGRTRQCKYHGTVEYDTIRQIKSQASIPVIANGDIDTPAKARAVMDYTGADAVMIGRAAQGQPWLFRRITCFLKTGDDPGDPPSADKRDTLVQHLGELYSLYGGALGARVARKHVTWYTSVMTNGQALRRSFNLIEKPDDQIEFITRNLSEPWAVTLPSCE</sequence>
<dbReference type="PANTHER" id="PTHR45846:SF1">
    <property type="entry name" value="TRNA-DIHYDROURIDINE(47) SYNTHASE [NAD(P)(+)]-LIKE"/>
    <property type="match status" value="1"/>
</dbReference>
<keyword evidence="5" id="KW-0288">FMN</keyword>
<dbReference type="InterPro" id="IPR004652">
    <property type="entry name" value="DusB-like"/>
</dbReference>
<evidence type="ECO:0000256" key="3">
    <source>
        <dbReference type="ARBA" id="ARBA00022555"/>
    </source>
</evidence>
<dbReference type="GO" id="GO:0017150">
    <property type="term" value="F:tRNA dihydrouridine synthase activity"/>
    <property type="evidence" value="ECO:0007669"/>
    <property type="project" value="InterPro"/>
</dbReference>
<comment type="catalytic activity">
    <reaction evidence="11">
        <text>a 5,6-dihydrouridine in tRNA + NAD(+) = a uridine in tRNA + NADH + H(+)</text>
        <dbReference type="Rhea" id="RHEA:54452"/>
        <dbReference type="Rhea" id="RHEA-COMP:13339"/>
        <dbReference type="Rhea" id="RHEA-COMP:13887"/>
        <dbReference type="ChEBI" id="CHEBI:15378"/>
        <dbReference type="ChEBI" id="CHEBI:57540"/>
        <dbReference type="ChEBI" id="CHEBI:57945"/>
        <dbReference type="ChEBI" id="CHEBI:65315"/>
        <dbReference type="ChEBI" id="CHEBI:74443"/>
    </reaction>
</comment>
<dbReference type="InterPro" id="IPR013785">
    <property type="entry name" value="Aldolase_TIM"/>
</dbReference>
<dbReference type="EMBL" id="UINC01011331">
    <property type="protein sequence ID" value="SVA50066.1"/>
    <property type="molecule type" value="Genomic_DNA"/>
</dbReference>
<dbReference type="Pfam" id="PF01207">
    <property type="entry name" value="Dus"/>
    <property type="match status" value="1"/>
</dbReference>
<dbReference type="InterPro" id="IPR024036">
    <property type="entry name" value="tRNA-dHydroUridine_Synthase_C"/>
</dbReference>
<evidence type="ECO:0000256" key="9">
    <source>
        <dbReference type="ARBA" id="ARBA00023002"/>
    </source>
</evidence>
<evidence type="ECO:0000259" key="12">
    <source>
        <dbReference type="Pfam" id="PF01207"/>
    </source>
</evidence>
<evidence type="ECO:0000256" key="10">
    <source>
        <dbReference type="ARBA" id="ARBA00048205"/>
    </source>
</evidence>
<comment type="catalytic activity">
    <reaction evidence="10">
        <text>a 5,6-dihydrouridine in tRNA + NADP(+) = a uridine in tRNA + NADPH + H(+)</text>
        <dbReference type="Rhea" id="RHEA:23624"/>
        <dbReference type="Rhea" id="RHEA-COMP:13339"/>
        <dbReference type="Rhea" id="RHEA-COMP:13887"/>
        <dbReference type="ChEBI" id="CHEBI:15378"/>
        <dbReference type="ChEBI" id="CHEBI:57783"/>
        <dbReference type="ChEBI" id="CHEBI:58349"/>
        <dbReference type="ChEBI" id="CHEBI:65315"/>
        <dbReference type="ChEBI" id="CHEBI:74443"/>
    </reaction>
</comment>
<dbReference type="NCBIfam" id="TIGR00737">
    <property type="entry name" value="nifR3_yhdG"/>
    <property type="match status" value="1"/>
</dbReference>
<dbReference type="GO" id="GO:0000049">
    <property type="term" value="F:tRNA binding"/>
    <property type="evidence" value="ECO:0007669"/>
    <property type="project" value="UniProtKB-KW"/>
</dbReference>
<keyword evidence="8" id="KW-0694">RNA-binding</keyword>
<keyword evidence="7" id="KW-0521">NADP</keyword>
<name>A0A381WC01_9ZZZZ</name>
<keyword evidence="4" id="KW-0285">Flavoprotein</keyword>
<dbReference type="InterPro" id="IPR035587">
    <property type="entry name" value="DUS-like_FMN-bd"/>
</dbReference>
<keyword evidence="3" id="KW-0820">tRNA-binding</keyword>
<evidence type="ECO:0000256" key="5">
    <source>
        <dbReference type="ARBA" id="ARBA00022643"/>
    </source>
</evidence>
<dbReference type="SUPFAM" id="SSF51395">
    <property type="entry name" value="FMN-linked oxidoreductases"/>
    <property type="match status" value="1"/>
</dbReference>
<gene>
    <name evidence="13" type="ORF">METZ01_LOCUS102920</name>
</gene>
<dbReference type="HAMAP" id="MF_02042">
    <property type="entry name" value="DusB_subfam"/>
    <property type="match status" value="1"/>
</dbReference>